<evidence type="ECO:0000313" key="4">
    <source>
        <dbReference type="WBParaSite" id="Gr19_v10_g4644.t1"/>
    </source>
</evidence>
<accession>A0A914HVV1</accession>
<name>A0A914HVV1_GLORO</name>
<evidence type="ECO:0000256" key="2">
    <source>
        <dbReference type="SAM" id="SignalP"/>
    </source>
</evidence>
<organism evidence="3 4">
    <name type="scientific">Globodera rostochiensis</name>
    <name type="common">Golden nematode worm</name>
    <name type="synonym">Heterodera rostochiensis</name>
    <dbReference type="NCBI Taxonomy" id="31243"/>
    <lineage>
        <taxon>Eukaryota</taxon>
        <taxon>Metazoa</taxon>
        <taxon>Ecdysozoa</taxon>
        <taxon>Nematoda</taxon>
        <taxon>Chromadorea</taxon>
        <taxon>Rhabditida</taxon>
        <taxon>Tylenchina</taxon>
        <taxon>Tylenchomorpha</taxon>
        <taxon>Tylenchoidea</taxon>
        <taxon>Heteroderidae</taxon>
        <taxon>Heteroderinae</taxon>
        <taxon>Globodera</taxon>
    </lineage>
</organism>
<feature type="transmembrane region" description="Helical" evidence="1">
    <location>
        <begin position="415"/>
        <end position="432"/>
    </location>
</feature>
<sequence>MFGLFQSFIFIFLLAVVCVSGSKSDSGNKKTSRFNATRALIWVKKNSQKIVDGVKFGVDKATKLACKLHIACKGCNYGSCIKTPGAKADSCCQDGYKKECCKKPLSPTTLAPVEFQVEGTCRAKFNNCTCTKFDPESGNQTVDDGHWGSCMDFEGWTGDACCGEGYTFKCCEKPPPVITCEEKSEQCPCGWGNCIRKEGWKADGCCDVGYEFKCCQSSTTVAWTEKQMVDLIGAMDKKDECQSPAAICLCGFDAFDRVDKRIAGMCCDGGTCLCCSTVFFTDPALKQIPKVMRDHSESKQCKKRLPCGSDEDSPLECAGHFACHSYCVWNEGFSASDCCSENYTLRCWNQAPRPVKLIRHSAKCKNKSEIHVSMGRQLSFNNIESYCALTAYWVPSVFEAALGLNSVIGPAAPSAFAFVLALLLMQIVHLMAQ</sequence>
<dbReference type="WBParaSite" id="Gr19_v10_g4644.t1">
    <property type="protein sequence ID" value="Gr19_v10_g4644.t1"/>
    <property type="gene ID" value="Gr19_v10_g4644"/>
</dbReference>
<protein>
    <submittedName>
        <fullName evidence="4">Uncharacterized protein</fullName>
    </submittedName>
</protein>
<keyword evidence="1" id="KW-0472">Membrane</keyword>
<keyword evidence="1" id="KW-1133">Transmembrane helix</keyword>
<evidence type="ECO:0000313" key="3">
    <source>
        <dbReference type="Proteomes" id="UP000887572"/>
    </source>
</evidence>
<dbReference type="Proteomes" id="UP000887572">
    <property type="component" value="Unplaced"/>
</dbReference>
<feature type="signal peptide" evidence="2">
    <location>
        <begin position="1"/>
        <end position="21"/>
    </location>
</feature>
<evidence type="ECO:0000256" key="1">
    <source>
        <dbReference type="SAM" id="Phobius"/>
    </source>
</evidence>
<feature type="chain" id="PRO_5037294881" evidence="2">
    <location>
        <begin position="22"/>
        <end position="433"/>
    </location>
</feature>
<keyword evidence="1" id="KW-0812">Transmembrane</keyword>
<reference evidence="4" key="1">
    <citation type="submission" date="2022-11" db="UniProtKB">
        <authorList>
            <consortium name="WormBaseParasite"/>
        </authorList>
    </citation>
    <scope>IDENTIFICATION</scope>
</reference>
<keyword evidence="3" id="KW-1185">Reference proteome</keyword>
<proteinExistence type="predicted"/>
<keyword evidence="2" id="KW-0732">Signal</keyword>
<dbReference type="AlphaFoldDB" id="A0A914HVV1"/>